<evidence type="ECO:0000256" key="1">
    <source>
        <dbReference type="ARBA" id="ARBA00004418"/>
    </source>
</evidence>
<dbReference type="InterPro" id="IPR050490">
    <property type="entry name" value="Bact_solute-bd_prot1"/>
</dbReference>
<dbReference type="EMBL" id="CP036280">
    <property type="protein sequence ID" value="QDU72031.1"/>
    <property type="molecule type" value="Genomic_DNA"/>
</dbReference>
<dbReference type="Proteomes" id="UP000320386">
    <property type="component" value="Chromosome"/>
</dbReference>
<evidence type="ECO:0000313" key="4">
    <source>
        <dbReference type="Proteomes" id="UP000320386"/>
    </source>
</evidence>
<dbReference type="InterPro" id="IPR006059">
    <property type="entry name" value="SBP"/>
</dbReference>
<keyword evidence="4" id="KW-1185">Reference proteome</keyword>
<reference evidence="3 4" key="1">
    <citation type="submission" date="2019-02" db="EMBL/GenBank/DDBJ databases">
        <title>Deep-cultivation of Planctomycetes and their phenomic and genomic characterization uncovers novel biology.</title>
        <authorList>
            <person name="Wiegand S."/>
            <person name="Jogler M."/>
            <person name="Boedeker C."/>
            <person name="Pinto D."/>
            <person name="Vollmers J."/>
            <person name="Rivas-Marin E."/>
            <person name="Kohn T."/>
            <person name="Peeters S.H."/>
            <person name="Heuer A."/>
            <person name="Rast P."/>
            <person name="Oberbeckmann S."/>
            <person name="Bunk B."/>
            <person name="Jeske O."/>
            <person name="Meyerdierks A."/>
            <person name="Storesund J.E."/>
            <person name="Kallscheuer N."/>
            <person name="Luecker S."/>
            <person name="Lage O.M."/>
            <person name="Pohl T."/>
            <person name="Merkel B.J."/>
            <person name="Hornburger P."/>
            <person name="Mueller R.-W."/>
            <person name="Bruemmer F."/>
            <person name="Labrenz M."/>
            <person name="Spormann A.M."/>
            <person name="Op den Camp H."/>
            <person name="Overmann J."/>
            <person name="Amann R."/>
            <person name="Jetten M.S.M."/>
            <person name="Mascher T."/>
            <person name="Medema M.H."/>
            <person name="Devos D.P."/>
            <person name="Kaster A.-K."/>
            <person name="Ovreas L."/>
            <person name="Rohde M."/>
            <person name="Galperin M.Y."/>
            <person name="Jogler C."/>
        </authorList>
    </citation>
    <scope>NUCLEOTIDE SEQUENCE [LARGE SCALE GENOMIC DNA]</scope>
    <source>
        <strain evidence="3 4">Pan265</strain>
    </source>
</reference>
<protein>
    <submittedName>
        <fullName evidence="3">Putative arabinose-binding protein</fullName>
    </submittedName>
</protein>
<gene>
    <name evidence="3" type="primary">araN_1</name>
    <name evidence="3" type="ORF">Pan265_18910</name>
</gene>
<comment type="subcellular location">
    <subcellularLocation>
        <location evidence="1">Periplasm</location>
    </subcellularLocation>
</comment>
<evidence type="ECO:0000256" key="2">
    <source>
        <dbReference type="ARBA" id="ARBA00008520"/>
    </source>
</evidence>
<dbReference type="PANTHER" id="PTHR43649">
    <property type="entry name" value="ARABINOSE-BINDING PROTEIN-RELATED"/>
    <property type="match status" value="1"/>
</dbReference>
<sequence>MYLSFGTKLIAIVALISSLALLAWRLPQREGMQFWIFADVHTDTYMPTVNQWNSEQTRAEDRLTMFTLSMQALNRRTLAGFWANLPTADVMEVEIGSIGTFLSGPLEDVGFVDITDKLHEEGIYEAINKPSFSPWTSRGRIFGIPHDVHPVVLVYRSDFVAEAGIDVNEVETWDDFARVFRPLISDLDGDGIIDRYLINMWYTGTADIEALLLQAGGGTFDADDNMIVDSEANARVAATVVSWCLGPDRIAIDAPEFSASGNRLKIEGRVVAAIMPDWLAGVWMKDLPQLAGKLRIMPLPAWEPGGRRTSVRGGTMMAMTKTGSNPEKAWEFAKRLYLDEKLSQHLFEQNHIISPVMTHWDKDFYKQPSPYFGGQITGELFIRLAPHVPLRTSSPFNQLALGEIGEAINATYRHAVRTKTYDAEALIPFARERLRESAERVTREMKRNVFLREQMAEQTP</sequence>
<dbReference type="PANTHER" id="PTHR43649:SF12">
    <property type="entry name" value="DIACETYLCHITOBIOSE BINDING PROTEIN DASA"/>
    <property type="match status" value="1"/>
</dbReference>
<dbReference type="GO" id="GO:0042597">
    <property type="term" value="C:periplasmic space"/>
    <property type="evidence" value="ECO:0007669"/>
    <property type="project" value="UniProtKB-SubCell"/>
</dbReference>
<accession>A0A518BYI2</accession>
<dbReference type="Pfam" id="PF01547">
    <property type="entry name" value="SBP_bac_1"/>
    <property type="match status" value="1"/>
</dbReference>
<proteinExistence type="inferred from homology"/>
<dbReference type="KEGG" id="mcad:Pan265_18910"/>
<organism evidence="3 4">
    <name type="scientific">Mucisphaera calidilacus</name>
    <dbReference type="NCBI Taxonomy" id="2527982"/>
    <lineage>
        <taxon>Bacteria</taxon>
        <taxon>Pseudomonadati</taxon>
        <taxon>Planctomycetota</taxon>
        <taxon>Phycisphaerae</taxon>
        <taxon>Phycisphaerales</taxon>
        <taxon>Phycisphaeraceae</taxon>
        <taxon>Mucisphaera</taxon>
    </lineage>
</organism>
<evidence type="ECO:0000313" key="3">
    <source>
        <dbReference type="EMBL" id="QDU72031.1"/>
    </source>
</evidence>
<dbReference type="SUPFAM" id="SSF53850">
    <property type="entry name" value="Periplasmic binding protein-like II"/>
    <property type="match status" value="1"/>
</dbReference>
<dbReference type="AlphaFoldDB" id="A0A518BYI2"/>
<dbReference type="Gene3D" id="3.40.190.10">
    <property type="entry name" value="Periplasmic binding protein-like II"/>
    <property type="match status" value="1"/>
</dbReference>
<name>A0A518BYI2_9BACT</name>
<comment type="similarity">
    <text evidence="2">Belongs to the bacterial solute-binding protein 1 family.</text>
</comment>